<dbReference type="GO" id="GO:0009074">
    <property type="term" value="P:aromatic amino acid family catabolic process"/>
    <property type="evidence" value="ECO:0007669"/>
    <property type="project" value="TreeGrafter"/>
</dbReference>
<gene>
    <name evidence="3" type="ORF">BN860_03818g</name>
</gene>
<proteinExistence type="predicted"/>
<dbReference type="GO" id="GO:0008270">
    <property type="term" value="F:zinc ion binding"/>
    <property type="evidence" value="ECO:0007669"/>
    <property type="project" value="InterPro"/>
</dbReference>
<dbReference type="Gene3D" id="4.10.240.10">
    <property type="entry name" value="Zn(2)-C6 fungal-type DNA-binding domain"/>
    <property type="match status" value="1"/>
</dbReference>
<dbReference type="OrthoDB" id="4454541at2759"/>
<dbReference type="AlphaFoldDB" id="A0A8J2XAJ8"/>
<reference evidence="4" key="1">
    <citation type="journal article" date="2013" name="Genome Announc.">
        <title>Genome sequence of the food spoilage yeast Zygosaccharomyces bailii CLIB 213(T).</title>
        <authorList>
            <person name="Galeote V."/>
            <person name="Bigey F."/>
            <person name="Devillers H."/>
            <person name="Neuveglise C."/>
            <person name="Dequin S."/>
        </authorList>
    </citation>
    <scope>NUCLEOTIDE SEQUENCE [LARGE SCALE GENOMIC DNA]</scope>
    <source>
        <strain evidence="4">CLIB 213 / ATCC 58445 / CBS 680 / CCRC 21525 / NBRC 1098 / NCYC 1416 / NRRL Y-2227</strain>
    </source>
</reference>
<organism evidence="3 4">
    <name type="scientific">Zygosaccharomyces bailii (strain CLIB 213 / ATCC 58445 / CBS 680 / BCRC 21525 / NBRC 1098 / NCYC 1416 / NRRL Y-2227)</name>
    <dbReference type="NCBI Taxonomy" id="1333698"/>
    <lineage>
        <taxon>Eukaryota</taxon>
        <taxon>Fungi</taxon>
        <taxon>Dikarya</taxon>
        <taxon>Ascomycota</taxon>
        <taxon>Saccharomycotina</taxon>
        <taxon>Saccharomycetes</taxon>
        <taxon>Saccharomycetales</taxon>
        <taxon>Saccharomycetaceae</taxon>
        <taxon>Zygosaccharomyces</taxon>
    </lineage>
</organism>
<protein>
    <submittedName>
        <fullName evidence="3">ZYBA0S11-03818g1_1</fullName>
    </submittedName>
</protein>
<dbReference type="GO" id="GO:0005634">
    <property type="term" value="C:nucleus"/>
    <property type="evidence" value="ECO:0007669"/>
    <property type="project" value="TreeGrafter"/>
</dbReference>
<dbReference type="Proteomes" id="UP000019375">
    <property type="component" value="Unassembled WGS sequence"/>
</dbReference>
<sequence>MSAGCEGGASGALLPAFDGGGAGKGHDGINISISDDGILVGSSKPDQVNVRVSTLIKGASPNDSRILGSTQMETSEGGKLKRNSFACINCHSLKQKCVPSDFSDIYRKPCIRCLKNGKLCRFDLSKRTRKRKRRDSPNSTPSSTSPKLDLRDGYDMNGIKKEYPSSAGSHQGPEVLQGNHQSLSDLWSDTSHTPGAVAAANSFNSAAAAMGMSNSVPVMYNTHSASLSIPSILRGNSMGAIPEGVSNTMAMPSIGNMGGSGGHNNNAQNNGGGNGSRTALPQDPGEPQAKRRMPRRESQGYFKRHLNSLLAYHKGKVSQISATLESLVNQWNALVQSSMTIATVSEPVSLGIIFQEEAEFRLRTFLKHVVPEVNLPFIDIRPDITVDELRHEKPILFSTIMSCVSPMMTQENATTDTNMKLDSFLLVLLTDQVFKTNNRSIELIESLLTLCLWYNLPEWANKARYHIFNYICVCLTREMGPTLVNRAFGMFLEEDPSQSQHHLAAPLEQCENGPRLILLVYISSLNISIFLRQSIKARWSPAIEEACQIVNSRIGSETGLFGAEDDKSLVVFARLNHVLEKIHVSLHENFEFAEGQDDDPAFTQKYIDRLISKYQYELNELYREIPQNRHRVLAYFYSVEAYVYQYIIRNYIEKMPTKYGLGPLPAEISDAFLKCYDYCALTLKEFVKLTPRLVTALPLFHSSRIIYTVGMLLLKLRYAAVALPAFQQFEPYTDSAFMLVMEVSKLLEETSKIFIFNNFLYKLQYVVALFVQTYGNKVKAFTSNGHKFHQRYDDRSAAMGTSATMQQPSGPRESNILLNAAYPTAATSDIMLPAPNNPSEFENHMGLPVASCYDRGNFSSADVQAPSGTSNENVDDSLADVNSIVWGFNALNEEFWTDIFFNDL</sequence>
<dbReference type="Pfam" id="PF00172">
    <property type="entry name" value="Zn_clus"/>
    <property type="match status" value="1"/>
</dbReference>
<dbReference type="InterPro" id="IPR036864">
    <property type="entry name" value="Zn2-C6_fun-type_DNA-bd_sf"/>
</dbReference>
<evidence type="ECO:0000313" key="4">
    <source>
        <dbReference type="Proteomes" id="UP000019375"/>
    </source>
</evidence>
<feature type="compositionally biased region" description="Low complexity" evidence="1">
    <location>
        <begin position="137"/>
        <end position="146"/>
    </location>
</feature>
<feature type="region of interest" description="Disordered" evidence="1">
    <location>
        <begin position="127"/>
        <end position="177"/>
    </location>
</feature>
<feature type="compositionally biased region" description="Basic and acidic residues" evidence="1">
    <location>
        <begin position="148"/>
        <end position="163"/>
    </location>
</feature>
<dbReference type="InterPro" id="IPR052780">
    <property type="entry name" value="AAA_Catabolism_Regulators"/>
</dbReference>
<keyword evidence="4" id="KW-1185">Reference proteome</keyword>
<dbReference type="CDD" id="cd00067">
    <property type="entry name" value="GAL4"/>
    <property type="match status" value="1"/>
</dbReference>
<accession>A0A8J2XAJ8</accession>
<dbReference type="InterPro" id="IPR001138">
    <property type="entry name" value="Zn2Cys6_DnaBD"/>
</dbReference>
<feature type="domain" description="Zn(2)-C6 fungal-type" evidence="2">
    <location>
        <begin position="86"/>
        <end position="120"/>
    </location>
</feature>
<evidence type="ECO:0000313" key="3">
    <source>
        <dbReference type="EMBL" id="CDF91481.1"/>
    </source>
</evidence>
<name>A0A8J2XAJ8_ZYGB2</name>
<dbReference type="SMART" id="SM00066">
    <property type="entry name" value="GAL4"/>
    <property type="match status" value="1"/>
</dbReference>
<dbReference type="PANTHER" id="PTHR31644:SF2">
    <property type="entry name" value="TRANSCRIPTIONAL ACTIVATOR ARO80-RELATED"/>
    <property type="match status" value="1"/>
</dbReference>
<evidence type="ECO:0000256" key="1">
    <source>
        <dbReference type="SAM" id="MobiDB-lite"/>
    </source>
</evidence>
<evidence type="ECO:0000259" key="2">
    <source>
        <dbReference type="PROSITE" id="PS00463"/>
    </source>
</evidence>
<dbReference type="SUPFAM" id="SSF57701">
    <property type="entry name" value="Zn2/Cys6 DNA-binding domain"/>
    <property type="match status" value="1"/>
</dbReference>
<dbReference type="PROSITE" id="PS00463">
    <property type="entry name" value="ZN2_CY6_FUNGAL_1"/>
    <property type="match status" value="1"/>
</dbReference>
<dbReference type="GO" id="GO:0000981">
    <property type="term" value="F:DNA-binding transcription factor activity, RNA polymerase II-specific"/>
    <property type="evidence" value="ECO:0007669"/>
    <property type="project" value="InterPro"/>
</dbReference>
<dbReference type="EMBL" id="HG316464">
    <property type="protein sequence ID" value="CDF91481.1"/>
    <property type="molecule type" value="Genomic_DNA"/>
</dbReference>
<feature type="region of interest" description="Disordered" evidence="1">
    <location>
        <begin position="253"/>
        <end position="297"/>
    </location>
</feature>
<dbReference type="GO" id="GO:0045944">
    <property type="term" value="P:positive regulation of transcription by RNA polymerase II"/>
    <property type="evidence" value="ECO:0007669"/>
    <property type="project" value="TreeGrafter"/>
</dbReference>
<dbReference type="PANTHER" id="PTHR31644">
    <property type="entry name" value="TRANSCRIPTIONAL ACTIVATOR ARO80-RELATED"/>
    <property type="match status" value="1"/>
</dbReference>